<dbReference type="AlphaFoldDB" id="A0A9W7DNI4"/>
<protein>
    <submittedName>
        <fullName evidence="1">Uncharacterized protein</fullName>
    </submittedName>
</protein>
<reference evidence="1" key="1">
    <citation type="submission" date="2022-07" db="EMBL/GenBank/DDBJ databases">
        <title>Genome analysis of Parmales, a sister group of diatoms, reveals the evolutionary specialization of diatoms from phago-mixotrophs to photoautotrophs.</title>
        <authorList>
            <person name="Ban H."/>
            <person name="Sato S."/>
            <person name="Yoshikawa S."/>
            <person name="Kazumasa Y."/>
            <person name="Nakamura Y."/>
            <person name="Ichinomiya M."/>
            <person name="Saitoh K."/>
            <person name="Sato N."/>
            <person name="Blanc-Mathieu R."/>
            <person name="Endo H."/>
            <person name="Kuwata A."/>
            <person name="Ogata H."/>
        </authorList>
    </citation>
    <scope>NUCLEOTIDE SEQUENCE</scope>
</reference>
<gene>
    <name evidence="1" type="ORF">TrRE_jg2784</name>
</gene>
<comment type="caution">
    <text evidence="1">The sequence shown here is derived from an EMBL/GenBank/DDBJ whole genome shotgun (WGS) entry which is preliminary data.</text>
</comment>
<dbReference type="Proteomes" id="UP001165082">
    <property type="component" value="Unassembled WGS sequence"/>
</dbReference>
<evidence type="ECO:0000313" key="1">
    <source>
        <dbReference type="EMBL" id="GMH50224.1"/>
    </source>
</evidence>
<proteinExistence type="predicted"/>
<sequence>MSGGGGTLREMRVLDGALDGVLDGPLTRVR</sequence>
<feature type="non-terminal residue" evidence="1">
    <location>
        <position position="1"/>
    </location>
</feature>
<evidence type="ECO:0000313" key="2">
    <source>
        <dbReference type="Proteomes" id="UP001165082"/>
    </source>
</evidence>
<organism evidence="1 2">
    <name type="scientific">Triparma retinervis</name>
    <dbReference type="NCBI Taxonomy" id="2557542"/>
    <lineage>
        <taxon>Eukaryota</taxon>
        <taxon>Sar</taxon>
        <taxon>Stramenopiles</taxon>
        <taxon>Ochrophyta</taxon>
        <taxon>Bolidophyceae</taxon>
        <taxon>Parmales</taxon>
        <taxon>Triparmaceae</taxon>
        <taxon>Triparma</taxon>
    </lineage>
</organism>
<keyword evidence="2" id="KW-1185">Reference proteome</keyword>
<name>A0A9W7DNI4_9STRA</name>
<accession>A0A9W7DNI4</accession>
<dbReference type="EMBL" id="BRXZ01004506">
    <property type="protein sequence ID" value="GMH50224.1"/>
    <property type="molecule type" value="Genomic_DNA"/>
</dbReference>